<protein>
    <submittedName>
        <fullName evidence="3">OSJNBa0069D17.16 protein</fullName>
    </submittedName>
    <submittedName>
        <fullName evidence="4">OSJNBb0006N15.1 protein</fullName>
    </submittedName>
</protein>
<sequence>MTSAKPNEGVSLSMRTENESEFAHGKRKEVGVILQPLSSCSTDEIASYLSSPNIGSQAKPEIVNYNNDFDFDNFACYNDYYDDYYGDLNDDYTSLYFGVFMTNNETDEQRAARLADEERTSWGLREQLVHSPAVGNRGPRVDHEQQKSSHGLVDLREALNARRRARHGRGHHHSTECIDGNDEGVTAFTRDLRRVNWPASFKPTGIEKYDGKTNPESWLIVYTLAIRARNWLAGLLRGTIGSRGELRDHFIANFEGTFERPSTHFELYNVIQKPNEPIRDYIRRFSEKRNKISNMTDGNIITAFTKGVRNELLIGKFGRKPPRTVKEMFEKANEYAKADDAVLASKQSGSGWKPKKDSGNNGASSSNTHHKDRKCKPEDLKKDDTEPAQGTLQDSRKELNHIFGGPLAYESKRKQKLTDREINAVQPEVPQFLQCGPPGAVPPVLDPVVRNVKLKRTLIDGGRALNILFAKTLDEMQISRIELRLRNAPFHGVFLVFSSTPLGQITMPVTFGTGENFHTDNVCFEVADFETAYHAMLGRPALAKFMAIPHYTYMMMKMPRPRGVISLRSDVKQAITCDKESCEMAQSCEQALGREEVCLATSTSPEGDVPAKNLSKSRENDAKTKKIPLDPLDPSKTTVIGVELDCK</sequence>
<gene>
    <name evidence="3" type="ORF">OSJNBa0069D17.16</name>
    <name evidence="4" type="ORF">OSJNBb0006N15.1</name>
</gene>
<dbReference type="EMBL" id="AL607003">
    <property type="protein sequence ID" value="CAE04584.2"/>
    <property type="molecule type" value="Genomic_DNA"/>
</dbReference>
<dbReference type="Pfam" id="PF03732">
    <property type="entry name" value="Retrotrans_gag"/>
    <property type="match status" value="1"/>
</dbReference>
<dbReference type="InterPro" id="IPR005162">
    <property type="entry name" value="Retrotrans_gag_dom"/>
</dbReference>
<dbReference type="Proteomes" id="UP000000763">
    <property type="component" value="Chromosome 4"/>
</dbReference>
<proteinExistence type="predicted"/>
<reference evidence="5" key="3">
    <citation type="journal article" date="2008" name="Nucleic Acids Res.">
        <title>The rice annotation project database (RAP-DB): 2008 update.</title>
        <authorList>
            <consortium name="The rice annotation project (RAP)"/>
        </authorList>
    </citation>
    <scope>GENOME REANNOTATION</scope>
    <source>
        <strain evidence="5">cv. Nipponbare</strain>
    </source>
</reference>
<feature type="compositionally biased region" description="Basic and acidic residues" evidence="1">
    <location>
        <begin position="616"/>
        <end position="628"/>
    </location>
</feature>
<dbReference type="PANTHER" id="PTHR33223:SF8">
    <property type="entry name" value="OS04G0172440 PROTEIN"/>
    <property type="match status" value="1"/>
</dbReference>
<feature type="region of interest" description="Disordered" evidence="1">
    <location>
        <begin position="346"/>
        <end position="397"/>
    </location>
</feature>
<dbReference type="EMBL" id="AL662979">
    <property type="protein sequence ID" value="CAD40563.2"/>
    <property type="molecule type" value="Genomic_DNA"/>
</dbReference>
<feature type="region of interest" description="Disordered" evidence="1">
    <location>
        <begin position="1"/>
        <end position="23"/>
    </location>
</feature>
<accession>Q7XMJ6</accession>
<reference evidence="5" key="2">
    <citation type="journal article" date="2005" name="Nature">
        <title>The map-based sequence of the rice genome.</title>
        <authorList>
            <consortium name="International rice genome sequencing project (IRGSP)"/>
            <person name="Matsumoto T."/>
            <person name="Wu J."/>
            <person name="Kanamori H."/>
            <person name="Katayose Y."/>
            <person name="Fujisawa M."/>
            <person name="Namiki N."/>
            <person name="Mizuno H."/>
            <person name="Yamamoto K."/>
            <person name="Antonio B.A."/>
            <person name="Baba T."/>
            <person name="Sakata K."/>
            <person name="Nagamura Y."/>
            <person name="Aoki H."/>
            <person name="Arikawa K."/>
            <person name="Arita K."/>
            <person name="Bito T."/>
            <person name="Chiden Y."/>
            <person name="Fujitsuka N."/>
            <person name="Fukunaka R."/>
            <person name="Hamada M."/>
            <person name="Harada C."/>
            <person name="Hayashi A."/>
            <person name="Hijishita S."/>
            <person name="Honda M."/>
            <person name="Hosokawa S."/>
            <person name="Ichikawa Y."/>
            <person name="Idonuma A."/>
            <person name="Iijima M."/>
            <person name="Ikeda M."/>
            <person name="Ikeno M."/>
            <person name="Ito K."/>
            <person name="Ito S."/>
            <person name="Ito T."/>
            <person name="Ito Y."/>
            <person name="Ito Y."/>
            <person name="Iwabuchi A."/>
            <person name="Kamiya K."/>
            <person name="Karasawa W."/>
            <person name="Kurita K."/>
            <person name="Katagiri S."/>
            <person name="Kikuta A."/>
            <person name="Kobayashi H."/>
            <person name="Kobayashi N."/>
            <person name="Machita K."/>
            <person name="Maehara T."/>
            <person name="Masukawa M."/>
            <person name="Mizubayashi T."/>
            <person name="Mukai Y."/>
            <person name="Nagasaki H."/>
            <person name="Nagata Y."/>
            <person name="Naito S."/>
            <person name="Nakashima M."/>
            <person name="Nakama Y."/>
            <person name="Nakamichi Y."/>
            <person name="Nakamura M."/>
            <person name="Meguro A."/>
            <person name="Negishi M."/>
            <person name="Ohta I."/>
            <person name="Ohta T."/>
            <person name="Okamoto M."/>
            <person name="Ono N."/>
            <person name="Saji S."/>
            <person name="Sakaguchi M."/>
            <person name="Sakai K."/>
            <person name="Shibata M."/>
            <person name="Shimokawa T."/>
            <person name="Song J."/>
            <person name="Takazaki Y."/>
            <person name="Terasawa K."/>
            <person name="Tsugane M."/>
            <person name="Tsuji K."/>
            <person name="Ueda S."/>
            <person name="Waki K."/>
            <person name="Yamagata H."/>
            <person name="Yamamoto M."/>
            <person name="Yamamoto S."/>
            <person name="Yamane H."/>
            <person name="Yoshiki S."/>
            <person name="Yoshihara R."/>
            <person name="Yukawa K."/>
            <person name="Zhong H."/>
            <person name="Yano M."/>
            <person name="Yuan Q."/>
            <person name="Ouyang S."/>
            <person name="Liu J."/>
            <person name="Jones K.M."/>
            <person name="Gansberger K."/>
            <person name="Moffat K."/>
            <person name="Hill J."/>
            <person name="Bera J."/>
            <person name="Fadrosh D."/>
            <person name="Jin S."/>
            <person name="Johri S."/>
            <person name="Kim M."/>
            <person name="Overton L."/>
            <person name="Reardon M."/>
            <person name="Tsitrin T."/>
            <person name="Vuong H."/>
            <person name="Weaver B."/>
            <person name="Ciecko A."/>
            <person name="Tallon L."/>
            <person name="Jackson J."/>
            <person name="Pai G."/>
            <person name="Aken S.V."/>
            <person name="Utterback T."/>
            <person name="Reidmuller S."/>
            <person name="Feldblyum T."/>
            <person name="Hsiao J."/>
            <person name="Zismann V."/>
            <person name="Iobst S."/>
            <person name="de Vazeille A.R."/>
            <person name="Buell C.R."/>
            <person name="Ying K."/>
            <person name="Li Y."/>
            <person name="Lu T."/>
            <person name="Huang Y."/>
            <person name="Zhao Q."/>
            <person name="Feng Q."/>
            <person name="Zhang L."/>
            <person name="Zhu J."/>
            <person name="Weng Q."/>
            <person name="Mu J."/>
            <person name="Lu Y."/>
            <person name="Fan D."/>
            <person name="Liu Y."/>
            <person name="Guan J."/>
            <person name="Zhang Y."/>
            <person name="Yu S."/>
            <person name="Liu X."/>
            <person name="Zhang Y."/>
            <person name="Hong G."/>
            <person name="Han B."/>
            <person name="Choisne N."/>
            <person name="Demange N."/>
            <person name="Orjeda G."/>
            <person name="Samain S."/>
            <person name="Cattolico L."/>
            <person name="Pelletier E."/>
            <person name="Couloux A."/>
            <person name="Segurens B."/>
            <person name="Wincker P."/>
            <person name="D'Hont A."/>
            <person name="Scarpelli C."/>
            <person name="Weissenbach J."/>
            <person name="Salanoubat M."/>
            <person name="Quetier F."/>
            <person name="Yu Y."/>
            <person name="Kim H.R."/>
            <person name="Rambo T."/>
            <person name="Currie J."/>
            <person name="Collura K."/>
            <person name="Luo M."/>
            <person name="Yang T."/>
            <person name="Ammiraju J.S.S."/>
            <person name="Engler F."/>
            <person name="Soderlund C."/>
            <person name="Wing R.A."/>
            <person name="Palmer L.E."/>
            <person name="de la Bastide M."/>
            <person name="Spiegel L."/>
            <person name="Nascimento L."/>
            <person name="Zutavern T."/>
            <person name="O'Shaughnessy A."/>
            <person name="Dike S."/>
            <person name="Dedhia N."/>
            <person name="Preston R."/>
            <person name="Balija V."/>
            <person name="McCombie W.R."/>
            <person name="Chow T."/>
            <person name="Chen H."/>
            <person name="Chung M."/>
            <person name="Chen C."/>
            <person name="Shaw J."/>
            <person name="Wu H."/>
            <person name="Hsiao K."/>
            <person name="Chao Y."/>
            <person name="Chu M."/>
            <person name="Cheng C."/>
            <person name="Hour A."/>
            <person name="Lee P."/>
            <person name="Lin S."/>
            <person name="Lin Y."/>
            <person name="Liou J."/>
            <person name="Liu S."/>
            <person name="Hsing Y."/>
            <person name="Raghuvanshi S."/>
            <person name="Mohanty A."/>
            <person name="Bharti A.K."/>
            <person name="Gaur A."/>
            <person name="Gupta V."/>
            <person name="Kumar D."/>
            <person name="Ravi V."/>
            <person name="Vij S."/>
            <person name="Kapur A."/>
            <person name="Khurana P."/>
            <person name="Khurana P."/>
            <person name="Khurana J.P."/>
            <person name="Tyagi A.K."/>
            <person name="Gaikwad K."/>
            <person name="Singh A."/>
            <person name="Dalal V."/>
            <person name="Srivastava S."/>
            <person name="Dixit A."/>
            <person name="Pal A.K."/>
            <person name="Ghazi I.A."/>
            <person name="Yadav M."/>
            <person name="Pandit A."/>
            <person name="Bhargava A."/>
            <person name="Sureshbabu K."/>
            <person name="Batra K."/>
            <person name="Sharma T.R."/>
            <person name="Mohapatra T."/>
            <person name="Singh N.K."/>
            <person name="Messing J."/>
            <person name="Nelson A.B."/>
            <person name="Fuks G."/>
            <person name="Kavchok S."/>
            <person name="Keizer G."/>
            <person name="Linton E."/>
            <person name="Llaca V."/>
            <person name="Song R."/>
            <person name="Tanyolac B."/>
            <person name="Young S."/>
            <person name="Ho-Il K."/>
            <person name="Hahn J.H."/>
            <person name="Sangsakoo G."/>
            <person name="Vanavichit A."/>
            <person name="de Mattos Luiz.A.T."/>
            <person name="Zimmer P.D."/>
            <person name="Malone G."/>
            <person name="Dellagostin O."/>
            <person name="de Oliveira A.C."/>
            <person name="Bevan M."/>
            <person name="Bancroft I."/>
            <person name="Minx P."/>
            <person name="Cordum H."/>
            <person name="Wilson R."/>
            <person name="Cheng Z."/>
            <person name="Jin W."/>
            <person name="Jiang J."/>
            <person name="Leong S.A."/>
            <person name="Iwama H."/>
            <person name="Gojobori T."/>
            <person name="Itoh T."/>
            <person name="Niimura Y."/>
            <person name="Fujii Y."/>
            <person name="Habara T."/>
            <person name="Sakai H."/>
            <person name="Sato Y."/>
            <person name="Wilson G."/>
            <person name="Kumar K."/>
            <person name="McCouch S."/>
            <person name="Juretic N."/>
            <person name="Hoen D."/>
            <person name="Wright S."/>
            <person name="Bruskiewich R."/>
            <person name="Bureau T."/>
            <person name="Miyao A."/>
            <person name="Hirochika H."/>
            <person name="Nishikawa T."/>
            <person name="Kadowaki K."/>
            <person name="Sugiura M."/>
            <person name="Burr B."/>
            <person name="Sasaki T."/>
        </authorList>
    </citation>
    <scope>NUCLEOTIDE SEQUENCE [LARGE SCALE GENOMIC DNA]</scope>
    <source>
        <strain evidence="5">cv. Nipponbare</strain>
    </source>
</reference>
<reference evidence="4" key="1">
    <citation type="journal article" date="2002" name="Nature">
        <title>Sequence and analysis of rice chromosome 4.</title>
        <authorList>
            <person name="Feng Q."/>
            <person name="Zhang Y."/>
            <person name="Hao P."/>
            <person name="Wang S."/>
            <person name="Fu G."/>
            <person name="Huang Y."/>
            <person name="Li Y."/>
            <person name="Zhu J."/>
            <person name="Liu Y."/>
            <person name="Hu X."/>
            <person name="Jia P."/>
            <person name="Zhang Y."/>
            <person name="Zhao Q."/>
            <person name="Ying K."/>
            <person name="Yu S."/>
            <person name="Tang Y."/>
            <person name="Weng Q."/>
            <person name="Zhang L."/>
            <person name="Lu Y."/>
            <person name="Mu J."/>
            <person name="Lu Y."/>
            <person name="Zhang L.S."/>
            <person name="Yu Z."/>
            <person name="Fan D."/>
            <person name="Liu X."/>
            <person name="Lu T."/>
            <person name="Li C."/>
            <person name="Wu Y."/>
            <person name="Sun T."/>
            <person name="Lei H."/>
            <person name="Li T."/>
            <person name="Hu H."/>
            <person name="Guan J."/>
            <person name="Wu M."/>
            <person name="Zhang R."/>
            <person name="Zhou B."/>
            <person name="Chen Z."/>
            <person name="Chen L."/>
            <person name="Jin Z."/>
            <person name="Wang R."/>
            <person name="Yin H."/>
            <person name="Cai Z."/>
            <person name="Ren S."/>
            <person name="Lv G."/>
            <person name="Gu W."/>
            <person name="Zhu G."/>
            <person name="Tu Y."/>
            <person name="Jia J."/>
            <person name="Zhang Y."/>
            <person name="Chen J."/>
            <person name="Kang H."/>
            <person name="Chen X."/>
            <person name="Shao C."/>
            <person name="Sun Y."/>
            <person name="Hu Q."/>
            <person name="Zhang X."/>
            <person name="Zhang W."/>
            <person name="Wang L."/>
            <person name="Ding C."/>
            <person name="Sheng H."/>
            <person name="Gu J."/>
            <person name="Chen S."/>
            <person name="Ni L."/>
            <person name="Zhu F."/>
            <person name="Chen W."/>
            <person name="Lan L."/>
            <person name="Lai Y."/>
            <person name="Cheng Z."/>
            <person name="Gu M."/>
            <person name="Jiang J."/>
            <person name="Li J."/>
            <person name="Hong G."/>
            <person name="Xue Y."/>
            <person name="Han B."/>
        </authorList>
    </citation>
    <scope>NUCLEOTIDE SEQUENCE</scope>
</reference>
<evidence type="ECO:0000313" key="4">
    <source>
        <dbReference type="EMBL" id="CAE04584.2"/>
    </source>
</evidence>
<evidence type="ECO:0000256" key="1">
    <source>
        <dbReference type="SAM" id="MobiDB-lite"/>
    </source>
</evidence>
<accession>Q7XVL4</accession>
<evidence type="ECO:0000313" key="5">
    <source>
        <dbReference type="Proteomes" id="UP000000763"/>
    </source>
</evidence>
<feature type="compositionally biased region" description="Basic and acidic residues" evidence="1">
    <location>
        <begin position="375"/>
        <end position="385"/>
    </location>
</feature>
<feature type="region of interest" description="Disordered" evidence="1">
    <location>
        <begin position="602"/>
        <end position="632"/>
    </location>
</feature>
<dbReference type="PANTHER" id="PTHR33223">
    <property type="entry name" value="CCHC-TYPE DOMAIN-CONTAINING PROTEIN"/>
    <property type="match status" value="1"/>
</dbReference>
<organism evidence="4 5">
    <name type="scientific">Oryza sativa subsp. japonica</name>
    <name type="common">Rice</name>
    <dbReference type="NCBI Taxonomy" id="39947"/>
    <lineage>
        <taxon>Eukaryota</taxon>
        <taxon>Viridiplantae</taxon>
        <taxon>Streptophyta</taxon>
        <taxon>Embryophyta</taxon>
        <taxon>Tracheophyta</taxon>
        <taxon>Spermatophyta</taxon>
        <taxon>Magnoliopsida</taxon>
        <taxon>Liliopsida</taxon>
        <taxon>Poales</taxon>
        <taxon>Poaceae</taxon>
        <taxon>BOP clade</taxon>
        <taxon>Oryzoideae</taxon>
        <taxon>Oryzeae</taxon>
        <taxon>Oryzinae</taxon>
        <taxon>Oryza</taxon>
        <taxon>Oryza sativa</taxon>
    </lineage>
</organism>
<evidence type="ECO:0000313" key="3">
    <source>
        <dbReference type="EMBL" id="CAD40563.2"/>
    </source>
</evidence>
<evidence type="ECO:0000259" key="2">
    <source>
        <dbReference type="Pfam" id="PF03732"/>
    </source>
</evidence>
<feature type="domain" description="Retrotransposon gag" evidence="2">
    <location>
        <begin position="220"/>
        <end position="309"/>
    </location>
</feature>
<name>Q7XMJ6_ORYSJ</name>
<dbReference type="AlphaFoldDB" id="Q7XMJ6"/>